<dbReference type="OrthoDB" id="9807950at2"/>
<evidence type="ECO:0000256" key="10">
    <source>
        <dbReference type="ARBA" id="ARBA00023136"/>
    </source>
</evidence>
<dbReference type="PANTHER" id="PTHR30531:SF12">
    <property type="entry name" value="FLAGELLAR BIOSYNTHETIC PROTEIN FLHB"/>
    <property type="match status" value="1"/>
</dbReference>
<keyword evidence="8 13" id="KW-0653">Protein transport</keyword>
<evidence type="ECO:0000256" key="12">
    <source>
        <dbReference type="ARBA" id="ARBA00025078"/>
    </source>
</evidence>
<evidence type="ECO:0000313" key="15">
    <source>
        <dbReference type="EMBL" id="TDK30573.1"/>
    </source>
</evidence>
<feature type="transmembrane region" description="Helical" evidence="13">
    <location>
        <begin position="188"/>
        <end position="211"/>
    </location>
</feature>
<evidence type="ECO:0000256" key="8">
    <source>
        <dbReference type="ARBA" id="ARBA00022927"/>
    </source>
</evidence>
<evidence type="ECO:0000256" key="13">
    <source>
        <dbReference type="RuleBase" id="RU364091"/>
    </source>
</evidence>
<evidence type="ECO:0000313" key="16">
    <source>
        <dbReference type="Proteomes" id="UP000295543"/>
    </source>
</evidence>
<dbReference type="InterPro" id="IPR006136">
    <property type="entry name" value="FlhB"/>
</dbReference>
<keyword evidence="15" id="KW-0969">Cilium</keyword>
<feature type="transmembrane region" description="Helical" evidence="13">
    <location>
        <begin position="33"/>
        <end position="55"/>
    </location>
</feature>
<dbReference type="PRINTS" id="PR00950">
    <property type="entry name" value="TYPE3IMSPROT"/>
</dbReference>
<dbReference type="PANTHER" id="PTHR30531">
    <property type="entry name" value="FLAGELLAR BIOSYNTHETIC PROTEIN FLHB"/>
    <property type="match status" value="1"/>
</dbReference>
<keyword evidence="10 13" id="KW-0472">Membrane</keyword>
<evidence type="ECO:0000256" key="11">
    <source>
        <dbReference type="ARBA" id="ARBA00023225"/>
    </source>
</evidence>
<evidence type="ECO:0000256" key="9">
    <source>
        <dbReference type="ARBA" id="ARBA00022989"/>
    </source>
</evidence>
<dbReference type="SUPFAM" id="SSF160544">
    <property type="entry name" value="EscU C-terminal domain-like"/>
    <property type="match status" value="1"/>
</dbReference>
<sequence>MSETDQEDKTELPTEKRLREAREKGNVPRSRELANVAVLGCAVLALKATAGSIGATSMDWMRGALTIDPAILGTQGRLLPHAAGLFGKLMLTMAPLLLAALAACAIAPAAMGSLRFAGQSLKPDFNRLNPKNGLGRIYGKEGMAELVRSLLRVLLIGGVGIWMVYHAFSSLLSMPLASLEQSVAGGVHMAMNALLAMVGALGLLALIDVPWQHIQYRNKLKMTKQEIRDEYKESEGNPELKARVRQVQAQMSRGRMMDAVPTADVVLVNPTHYAVALKYSAEDGMRAPVVVAKGTDELALAIRSIADSHRIAIVEAPPLARSLYRQAQVDQEIPVKLYAAVAQVLSYVYQLRAWAPGRGPMPSLAELDAGPEGAIDWDPMDNGPMSGNDVKGPTR</sequence>
<dbReference type="GO" id="GO:0044780">
    <property type="term" value="P:bacterial-type flagellum assembly"/>
    <property type="evidence" value="ECO:0007669"/>
    <property type="project" value="InterPro"/>
</dbReference>
<accession>A0A4R5U888</accession>
<keyword evidence="15" id="KW-0282">Flagellum</keyword>
<organism evidence="15 16">
    <name type="scientific">Luteimonas terrae</name>
    <dbReference type="NCBI Taxonomy" id="1530191"/>
    <lineage>
        <taxon>Bacteria</taxon>
        <taxon>Pseudomonadati</taxon>
        <taxon>Pseudomonadota</taxon>
        <taxon>Gammaproteobacteria</taxon>
        <taxon>Lysobacterales</taxon>
        <taxon>Lysobacteraceae</taxon>
        <taxon>Luteimonas</taxon>
    </lineage>
</organism>
<keyword evidence="7 13" id="KW-1005">Bacterial flagellum biogenesis</keyword>
<feature type="region of interest" description="Disordered" evidence="14">
    <location>
        <begin position="373"/>
        <end position="395"/>
    </location>
</feature>
<reference evidence="15 16" key="1">
    <citation type="submission" date="2019-03" db="EMBL/GenBank/DDBJ databases">
        <title>Luteimonas zhaokaii sp.nov., isolated from the rectal contents of Plateau pika in Yushu, Qinghai Province, China.</title>
        <authorList>
            <person name="Zhang G."/>
        </authorList>
    </citation>
    <scope>NUCLEOTIDE SEQUENCE [LARGE SCALE GENOMIC DNA]</scope>
    <source>
        <strain evidence="15 16">THG-MD21</strain>
    </source>
</reference>
<dbReference type="FunFam" id="3.40.1690.10:FF:000001">
    <property type="entry name" value="Flagellar biosynthetic protein FlhB"/>
    <property type="match status" value="1"/>
</dbReference>
<evidence type="ECO:0000256" key="5">
    <source>
        <dbReference type="ARBA" id="ARBA00022475"/>
    </source>
</evidence>
<evidence type="ECO:0000256" key="2">
    <source>
        <dbReference type="ARBA" id="ARBA00010690"/>
    </source>
</evidence>
<dbReference type="Proteomes" id="UP000295543">
    <property type="component" value="Unassembled WGS sequence"/>
</dbReference>
<feature type="transmembrane region" description="Helical" evidence="13">
    <location>
        <begin position="150"/>
        <end position="168"/>
    </location>
</feature>
<gene>
    <name evidence="13 15" type="primary">flhB</name>
    <name evidence="15" type="ORF">E2F49_09375</name>
</gene>
<dbReference type="Gene3D" id="6.10.250.2080">
    <property type="match status" value="1"/>
</dbReference>
<comment type="function">
    <text evidence="12 13">Required for formation of the rod structure in the basal body of the flagellar apparatus. Together with FliI and FliH, may constitute the export apparatus of flagellin.</text>
</comment>
<feature type="transmembrane region" description="Helical" evidence="13">
    <location>
        <begin position="96"/>
        <end position="117"/>
    </location>
</feature>
<dbReference type="InterPro" id="IPR006135">
    <property type="entry name" value="T3SS_substrate_exporter"/>
</dbReference>
<keyword evidence="6 13" id="KW-0812">Transmembrane</keyword>
<evidence type="ECO:0000256" key="3">
    <source>
        <dbReference type="ARBA" id="ARBA00021622"/>
    </source>
</evidence>
<name>A0A4R5U888_9GAMM</name>
<dbReference type="AlphaFoldDB" id="A0A4R5U888"/>
<dbReference type="InterPro" id="IPR029025">
    <property type="entry name" value="T3SS_substrate_exporter_C"/>
</dbReference>
<protein>
    <recommendedName>
        <fullName evidence="3 13">Flagellar biosynthetic protein FlhB</fullName>
    </recommendedName>
</protein>
<keyword evidence="9 13" id="KW-1133">Transmembrane helix</keyword>
<evidence type="ECO:0000256" key="6">
    <source>
        <dbReference type="ARBA" id="ARBA00022692"/>
    </source>
</evidence>
<dbReference type="GO" id="GO:0005886">
    <property type="term" value="C:plasma membrane"/>
    <property type="evidence" value="ECO:0007669"/>
    <property type="project" value="UniProtKB-SubCell"/>
</dbReference>
<comment type="similarity">
    <text evidence="2 13">Belongs to the type III secretion exporter family.</text>
</comment>
<evidence type="ECO:0000256" key="4">
    <source>
        <dbReference type="ARBA" id="ARBA00022448"/>
    </source>
</evidence>
<dbReference type="Pfam" id="PF01312">
    <property type="entry name" value="Bac_export_2"/>
    <property type="match status" value="1"/>
</dbReference>
<evidence type="ECO:0000256" key="7">
    <source>
        <dbReference type="ARBA" id="ARBA00022795"/>
    </source>
</evidence>
<dbReference type="GO" id="GO:0009306">
    <property type="term" value="P:protein secretion"/>
    <property type="evidence" value="ECO:0007669"/>
    <property type="project" value="InterPro"/>
</dbReference>
<keyword evidence="11 13" id="KW-1006">Bacterial flagellum protein export</keyword>
<evidence type="ECO:0000256" key="14">
    <source>
        <dbReference type="SAM" id="MobiDB-lite"/>
    </source>
</evidence>
<keyword evidence="16" id="KW-1185">Reference proteome</keyword>
<comment type="subcellular location">
    <subcellularLocation>
        <location evidence="1">Cell membrane</location>
        <topology evidence="1">Multi-pass membrane protein</topology>
    </subcellularLocation>
</comment>
<keyword evidence="4 13" id="KW-0813">Transport</keyword>
<evidence type="ECO:0000256" key="1">
    <source>
        <dbReference type="ARBA" id="ARBA00004651"/>
    </source>
</evidence>
<keyword evidence="5 13" id="KW-1003">Cell membrane</keyword>
<dbReference type="RefSeq" id="WP_133393661.1">
    <property type="nucleotide sequence ID" value="NZ_SMTG01000004.1"/>
</dbReference>
<dbReference type="EMBL" id="SMTG01000004">
    <property type="protein sequence ID" value="TDK30573.1"/>
    <property type="molecule type" value="Genomic_DNA"/>
</dbReference>
<keyword evidence="15" id="KW-0966">Cell projection</keyword>
<dbReference type="NCBIfam" id="TIGR00328">
    <property type="entry name" value="flhB"/>
    <property type="match status" value="1"/>
</dbReference>
<proteinExistence type="inferred from homology"/>
<dbReference type="Gene3D" id="3.40.1690.10">
    <property type="entry name" value="secretion proteins EscU"/>
    <property type="match status" value="1"/>
</dbReference>
<comment type="caution">
    <text evidence="15">The sequence shown here is derived from an EMBL/GenBank/DDBJ whole genome shotgun (WGS) entry which is preliminary data.</text>
</comment>